<keyword evidence="2" id="KW-1185">Reference proteome</keyword>
<evidence type="ECO:0000313" key="2">
    <source>
        <dbReference type="Proteomes" id="UP001319921"/>
    </source>
</evidence>
<dbReference type="Proteomes" id="UP001319921">
    <property type="component" value="Chromosome"/>
</dbReference>
<evidence type="ECO:0000313" key="1">
    <source>
        <dbReference type="EMBL" id="BDB98794.1"/>
    </source>
</evidence>
<evidence type="ECO:0008006" key="3">
    <source>
        <dbReference type="Google" id="ProtNLM"/>
    </source>
</evidence>
<accession>A0AAQ4CSL3</accession>
<dbReference type="EMBL" id="AP025226">
    <property type="protein sequence ID" value="BDB98794.1"/>
    <property type="molecule type" value="Genomic_DNA"/>
</dbReference>
<name>A0AAQ4CSL3_9CREN</name>
<protein>
    <recommendedName>
        <fullName evidence="3">DUF1641 domain-containing protein</fullName>
    </recommendedName>
</protein>
<sequence length="170" mass="19042">MFRLNMSEDELEQSYKEGLIKLMRLVAYLNDSGTLDALLDLIKDKNLMEFVKSPTFRAIIELMGHVKELIDSGVVNSQDFIDGIIALARHLDKIGKIISLLDQHGVLDVMTSGLTKAAEAIINDKNSEANIIELLASFDDPDVKRTLAYLKFLLKEWGKSVKPLIHDGND</sequence>
<dbReference type="KEGG" id="scas:SACC_18110"/>
<organism evidence="1 2">
    <name type="scientific">Saccharolobus caldissimus</name>
    <dbReference type="NCBI Taxonomy" id="1702097"/>
    <lineage>
        <taxon>Archaea</taxon>
        <taxon>Thermoproteota</taxon>
        <taxon>Thermoprotei</taxon>
        <taxon>Sulfolobales</taxon>
        <taxon>Sulfolobaceae</taxon>
        <taxon>Saccharolobus</taxon>
    </lineage>
</organism>
<dbReference type="AlphaFoldDB" id="A0AAQ4CSL3"/>
<reference evidence="1 2" key="1">
    <citation type="journal article" date="2022" name="Microbiol. Resour. Announc.">
        <title>Complete Genome Sequence of the Hyperthermophilic and Acidophilic Archaeon Saccharolobus caldissimus Strain HS-3T.</title>
        <authorList>
            <person name="Sakai H.D."/>
            <person name="Kurosawa N."/>
        </authorList>
    </citation>
    <scope>NUCLEOTIDE SEQUENCE [LARGE SCALE GENOMIC DNA]</scope>
    <source>
        <strain evidence="1 2">JCM32116</strain>
    </source>
</reference>
<gene>
    <name evidence="1" type="ORF">SACC_18110</name>
</gene>
<proteinExistence type="predicted"/>